<comment type="caution">
    <text evidence="3">The sequence shown here is derived from an EMBL/GenBank/DDBJ whole genome shotgun (WGS) entry which is preliminary data.</text>
</comment>
<keyword evidence="4" id="KW-1185">Reference proteome</keyword>
<dbReference type="Proteomes" id="UP000235388">
    <property type="component" value="Unassembled WGS sequence"/>
</dbReference>
<feature type="chain" id="PRO_5014982627" evidence="2">
    <location>
        <begin position="30"/>
        <end position="543"/>
    </location>
</feature>
<evidence type="ECO:0000256" key="1">
    <source>
        <dbReference type="SAM" id="MobiDB-lite"/>
    </source>
</evidence>
<feature type="signal peptide" evidence="2">
    <location>
        <begin position="1"/>
        <end position="29"/>
    </location>
</feature>
<gene>
    <name evidence="3" type="ORF">PCANC_15394</name>
</gene>
<name>A0A2N5SU56_9BASI</name>
<evidence type="ECO:0000256" key="2">
    <source>
        <dbReference type="SAM" id="SignalP"/>
    </source>
</evidence>
<organism evidence="3 4">
    <name type="scientific">Puccinia coronata f. sp. avenae</name>
    <dbReference type="NCBI Taxonomy" id="200324"/>
    <lineage>
        <taxon>Eukaryota</taxon>
        <taxon>Fungi</taxon>
        <taxon>Dikarya</taxon>
        <taxon>Basidiomycota</taxon>
        <taxon>Pucciniomycotina</taxon>
        <taxon>Pucciniomycetes</taxon>
        <taxon>Pucciniales</taxon>
        <taxon>Pucciniaceae</taxon>
        <taxon>Puccinia</taxon>
    </lineage>
</organism>
<evidence type="ECO:0000313" key="3">
    <source>
        <dbReference type="EMBL" id="PLW16794.1"/>
    </source>
</evidence>
<reference evidence="3 4" key="1">
    <citation type="submission" date="2017-11" db="EMBL/GenBank/DDBJ databases">
        <title>De novo assembly and phasing of dikaryotic genomes from two isolates of Puccinia coronata f. sp. avenae, the causal agent of oat crown rust.</title>
        <authorList>
            <person name="Miller M.E."/>
            <person name="Zhang Y."/>
            <person name="Omidvar V."/>
            <person name="Sperschneider J."/>
            <person name="Schwessinger B."/>
            <person name="Raley C."/>
            <person name="Palmer J.M."/>
            <person name="Garnica D."/>
            <person name="Upadhyaya N."/>
            <person name="Rathjen J."/>
            <person name="Taylor J.M."/>
            <person name="Park R.F."/>
            <person name="Dodds P.N."/>
            <person name="Hirsch C.D."/>
            <person name="Kianian S.F."/>
            <person name="Figueroa M."/>
        </authorList>
    </citation>
    <scope>NUCLEOTIDE SEQUENCE [LARGE SCALE GENOMIC DNA]</scope>
    <source>
        <strain evidence="3">12NC29</strain>
    </source>
</reference>
<proteinExistence type="predicted"/>
<keyword evidence="2" id="KW-0732">Signal</keyword>
<feature type="compositionally biased region" description="Polar residues" evidence="1">
    <location>
        <begin position="162"/>
        <end position="190"/>
    </location>
</feature>
<feature type="region of interest" description="Disordered" evidence="1">
    <location>
        <begin position="145"/>
        <end position="195"/>
    </location>
</feature>
<protein>
    <submittedName>
        <fullName evidence="3">Uncharacterized protein</fullName>
    </submittedName>
</protein>
<dbReference type="AlphaFoldDB" id="A0A2N5SU56"/>
<dbReference type="EMBL" id="PGCJ01000862">
    <property type="protein sequence ID" value="PLW16794.1"/>
    <property type="molecule type" value="Genomic_DNA"/>
</dbReference>
<sequence>MRCLPIVGHQCVLSCLYLVLAFLVATIRAKFTGYLPEPVGDHHGIDNFQGASSVTWLSLGHPPNLSGHLQDPVGSDDGLSSSDSVLTLVPAQYTTDDIFNFLPPHHHVDVIPSHGMMREEEGYQFNPASEIKGSDSQEDLPYRVNLATPSQDPSHHPDRFDAQTSGMDTPTNPSLALPNHSTPQTLPSTAKRQEPYRERGAMDNASNLRIVYQQYHFERFYRSYFLSRGDLSVLELRNEKMKFKNQLNLIKSAGYSCPQRVDHPNLPYAMFISNKYHMIGIMNKPYLHAASPQPVEALVAHHKHLILFMHKLYEENLEKLKIPLVAQFQYQEKMLQWLQGKVFESTDSSLPVIGILRQKDSSKWAHFEKYSPGPIQVKLIEYFAQRKDTLELLPDTALWLLNEFRKECKAEKGLAGEHLLQMQSTSVIPSEIERDLQLLPTLVEVVRENGLSSAMRSPNRRSSEMIKSVLHVFEQQGDRFWCESSNVKYVHPTLRIAIFQSEFLGHVYGSHQMRMLMPLQGNSPLGMTPDKWYQTLGPEEKLS</sequence>
<accession>A0A2N5SU56</accession>
<evidence type="ECO:0000313" key="4">
    <source>
        <dbReference type="Proteomes" id="UP000235388"/>
    </source>
</evidence>